<gene>
    <name evidence="9" type="ordered locus">Francci3_2358</name>
</gene>
<dbReference type="EMBL" id="CP000249">
    <property type="protein sequence ID" value="ABD11725.1"/>
    <property type="molecule type" value="Genomic_DNA"/>
</dbReference>
<dbReference type="RefSeq" id="WP_011436770.1">
    <property type="nucleotide sequence ID" value="NC_007777.1"/>
</dbReference>
<evidence type="ECO:0000256" key="1">
    <source>
        <dbReference type="ARBA" id="ARBA00009104"/>
    </source>
</evidence>
<organism evidence="9 10">
    <name type="scientific">Frankia casuarinae (strain DSM 45818 / CECT 9043 / HFP020203 / CcI3)</name>
    <dbReference type="NCBI Taxonomy" id="106370"/>
    <lineage>
        <taxon>Bacteria</taxon>
        <taxon>Bacillati</taxon>
        <taxon>Actinomycetota</taxon>
        <taxon>Actinomycetes</taxon>
        <taxon>Frankiales</taxon>
        <taxon>Frankiaceae</taxon>
        <taxon>Frankia</taxon>
    </lineage>
</organism>
<evidence type="ECO:0000256" key="5">
    <source>
        <dbReference type="ARBA" id="ARBA00032897"/>
    </source>
</evidence>
<reference evidence="9 10" key="1">
    <citation type="journal article" date="2007" name="Genome Res.">
        <title>Genome characteristics of facultatively symbiotic Frankia sp. strains reflect host range and host plant biogeography.</title>
        <authorList>
            <person name="Normand P."/>
            <person name="Lapierre P."/>
            <person name="Tisa L.S."/>
            <person name="Gogarten J.P."/>
            <person name="Alloisio N."/>
            <person name="Bagnarol E."/>
            <person name="Bassi C.A."/>
            <person name="Berry A.M."/>
            <person name="Bickhart D.M."/>
            <person name="Choisne N."/>
            <person name="Couloux A."/>
            <person name="Cournoyer B."/>
            <person name="Cruveiller S."/>
            <person name="Daubin V."/>
            <person name="Demange N."/>
            <person name="Francino M.P."/>
            <person name="Goltsman E."/>
            <person name="Huang Y."/>
            <person name="Kopp O.R."/>
            <person name="Labarre L."/>
            <person name="Lapidus A."/>
            <person name="Lavire C."/>
            <person name="Marechal J."/>
            <person name="Martinez M."/>
            <person name="Mastronunzio J.E."/>
            <person name="Mullin B.C."/>
            <person name="Niemann J."/>
            <person name="Pujic P."/>
            <person name="Rawnsley T."/>
            <person name="Rouy Z."/>
            <person name="Schenowitz C."/>
            <person name="Sellstedt A."/>
            <person name="Tavares F."/>
            <person name="Tomkins J.P."/>
            <person name="Vallenet D."/>
            <person name="Valverde C."/>
            <person name="Wall L.G."/>
            <person name="Wang Y."/>
            <person name="Medigue C."/>
            <person name="Benson D.R."/>
        </authorList>
    </citation>
    <scope>NUCLEOTIDE SEQUENCE [LARGE SCALE GENOMIC DNA]</scope>
    <source>
        <strain evidence="10">DSM 45818 / CECT 9043 / CcI3</strain>
    </source>
</reference>
<keyword evidence="3" id="KW-0547">Nucleotide-binding</keyword>
<sequence length="350" mass="38971">MASDVDRERYRLSEARNDQIFHDLIVPTEYAGRPRQAAPVVVFLAAQTGAGKTATALMVAQALDRRGGAIHIDLDVLKPYHPMYPSLMAADDTTAGAYTSIDGRRWMQKAQEWAIDHRIDVLMESAMRLPDEFEHPARRFAAAGYRVEVAFLAVPAALSRLGVLDRYWTQVAAHGYGRPIDPTIHDACFEAILREADAIDLRTVPVHTTSVFRRGNTSLYLNSREPDGLWRHPPRTAAAIHTERTRTWTPTETRRFAQAARRVHALARATVEKEMVEDVIDLARPLLAAPWTNSPLPATDLLPCLAGGTLAAGFPRPLQSIATARVRQESNQRMQPPSPPSPHQEGHPRR</sequence>
<dbReference type="eggNOG" id="COG1100">
    <property type="taxonomic scope" value="Bacteria"/>
</dbReference>
<comment type="catalytic activity">
    <reaction evidence="6">
        <text>UDP-N-acetyl-alpha-D-glucosamine + ATP = UDP-N-acetyl-alpha-D-glucosamine 3'-phosphate + ADP + H(+)</text>
        <dbReference type="Rhea" id="RHEA:32671"/>
        <dbReference type="ChEBI" id="CHEBI:15378"/>
        <dbReference type="ChEBI" id="CHEBI:30616"/>
        <dbReference type="ChEBI" id="CHEBI:57705"/>
        <dbReference type="ChEBI" id="CHEBI:64353"/>
        <dbReference type="ChEBI" id="CHEBI:456216"/>
        <dbReference type="EC" id="2.7.1.176"/>
    </reaction>
</comment>
<feature type="region of interest" description="Disordered" evidence="7">
    <location>
        <begin position="323"/>
        <end position="350"/>
    </location>
</feature>
<name>Q2JAG7_FRACC</name>
<evidence type="ECO:0000259" key="8">
    <source>
        <dbReference type="Pfam" id="PF06414"/>
    </source>
</evidence>
<dbReference type="Gene3D" id="3.40.50.300">
    <property type="entry name" value="P-loop containing nucleotide triphosphate hydrolases"/>
    <property type="match status" value="1"/>
</dbReference>
<comment type="similarity">
    <text evidence="1">Belongs to the zeta toxin family.</text>
</comment>
<dbReference type="HOGENOM" id="CLU_043074_1_0_11"/>
<evidence type="ECO:0000313" key="9">
    <source>
        <dbReference type="EMBL" id="ABD11725.1"/>
    </source>
</evidence>
<dbReference type="KEGG" id="fra:Francci3_2358"/>
<evidence type="ECO:0000256" key="2">
    <source>
        <dbReference type="ARBA" id="ARBA00011963"/>
    </source>
</evidence>
<dbReference type="SUPFAM" id="SSF52540">
    <property type="entry name" value="P-loop containing nucleoside triphosphate hydrolases"/>
    <property type="match status" value="1"/>
</dbReference>
<evidence type="ECO:0000256" key="4">
    <source>
        <dbReference type="ARBA" id="ARBA00022840"/>
    </source>
</evidence>
<proteinExistence type="inferred from homology"/>
<dbReference type="InterPro" id="IPR027417">
    <property type="entry name" value="P-loop_NTPase"/>
</dbReference>
<evidence type="ECO:0000313" key="10">
    <source>
        <dbReference type="Proteomes" id="UP000001937"/>
    </source>
</evidence>
<dbReference type="InterPro" id="IPR010488">
    <property type="entry name" value="Zeta_toxin_domain"/>
</dbReference>
<dbReference type="AlphaFoldDB" id="Q2JAG7"/>
<dbReference type="Proteomes" id="UP000001937">
    <property type="component" value="Chromosome"/>
</dbReference>
<evidence type="ECO:0000256" key="3">
    <source>
        <dbReference type="ARBA" id="ARBA00022741"/>
    </source>
</evidence>
<keyword evidence="4" id="KW-0067">ATP-binding</keyword>
<dbReference type="STRING" id="106370.Francci3_2358"/>
<dbReference type="Pfam" id="PF06414">
    <property type="entry name" value="Zeta_toxin"/>
    <property type="match status" value="1"/>
</dbReference>
<protein>
    <recommendedName>
        <fullName evidence="5">UDP-N-acetylglucosamine kinase</fullName>
        <ecNumber evidence="2">2.7.1.176</ecNumber>
    </recommendedName>
    <alternativeName>
        <fullName evidence="5">UDP-N-acetylglucosamine kinase</fullName>
    </alternativeName>
</protein>
<dbReference type="GO" id="GO:0016301">
    <property type="term" value="F:kinase activity"/>
    <property type="evidence" value="ECO:0007669"/>
    <property type="project" value="InterPro"/>
</dbReference>
<evidence type="ECO:0000256" key="6">
    <source>
        <dbReference type="ARBA" id="ARBA00048178"/>
    </source>
</evidence>
<keyword evidence="10" id="KW-1185">Reference proteome</keyword>
<dbReference type="EC" id="2.7.1.176" evidence="2"/>
<evidence type="ECO:0000256" key="7">
    <source>
        <dbReference type="SAM" id="MobiDB-lite"/>
    </source>
</evidence>
<feature type="domain" description="Zeta toxin" evidence="8">
    <location>
        <begin position="34"/>
        <end position="224"/>
    </location>
</feature>
<dbReference type="GO" id="GO:0005524">
    <property type="term" value="F:ATP binding"/>
    <property type="evidence" value="ECO:0007669"/>
    <property type="project" value="UniProtKB-KW"/>
</dbReference>
<accession>Q2JAG7</accession>